<sequence>MTDPTIALQNAIASALIADPVIAAHVAPERIRASGVRPEEMPSLLFSPSKVTILGHASGGQIVAEVRQTLHLWVVQDGTDTAQEIANAVLLALMDAPVAAGVSIDAWDRPVLAWASDPDPAQSFVHGAFSLNAVLRWRV</sequence>
<comment type="caution">
    <text evidence="1">The sequence shown here is derived from an EMBL/GenBank/DDBJ whole genome shotgun (WGS) entry which is preliminary data.</text>
</comment>
<dbReference type="EMBL" id="SAUZ01000010">
    <property type="protein sequence ID" value="RWR21132.1"/>
    <property type="molecule type" value="Genomic_DNA"/>
</dbReference>
<dbReference type="InterPro" id="IPR053745">
    <property type="entry name" value="Viral_Tail_Comp_sf"/>
</dbReference>
<reference evidence="1 2" key="1">
    <citation type="submission" date="2019-01" db="EMBL/GenBank/DDBJ databases">
        <title>Sinorhodobacter populi sp. nov. isolated from the symptomatic bark tissue of Populus euramericana canker.</title>
        <authorList>
            <person name="Xu G."/>
        </authorList>
    </citation>
    <scope>NUCLEOTIDE SEQUENCE [LARGE SCALE GENOMIC DNA]</scope>
    <source>
        <strain evidence="1 2">SK2B-1</strain>
    </source>
</reference>
<accession>A0A443JKN2</accession>
<protein>
    <submittedName>
        <fullName evidence="1">DUF3168 domain-containing protein</fullName>
    </submittedName>
</protein>
<reference evidence="1 2" key="2">
    <citation type="submission" date="2019-01" db="EMBL/GenBank/DDBJ databases">
        <authorList>
            <person name="Li Y."/>
        </authorList>
    </citation>
    <scope>NUCLEOTIDE SEQUENCE [LARGE SCALE GENOMIC DNA]</scope>
    <source>
        <strain evidence="1 2">SK2B-1</strain>
    </source>
</reference>
<name>A0A443JKN2_9RHOB</name>
<dbReference type="Gene3D" id="3.30.2000.30">
    <property type="match status" value="1"/>
</dbReference>
<proteinExistence type="predicted"/>
<dbReference type="Pfam" id="PF11367">
    <property type="entry name" value="Tail_completion_gp17"/>
    <property type="match status" value="1"/>
</dbReference>
<dbReference type="InterPro" id="IPR021508">
    <property type="entry name" value="Gp17-like"/>
</dbReference>
<dbReference type="RefSeq" id="WP_128208724.1">
    <property type="nucleotide sequence ID" value="NZ_JBHRSO010000018.1"/>
</dbReference>
<gene>
    <name evidence="1" type="ORF">D2T30_09825</name>
</gene>
<evidence type="ECO:0000313" key="2">
    <source>
        <dbReference type="Proteomes" id="UP000284476"/>
    </source>
</evidence>
<dbReference type="Proteomes" id="UP000284476">
    <property type="component" value="Unassembled WGS sequence"/>
</dbReference>
<organism evidence="1 2">
    <name type="scientific">Paenirhodobacter populi</name>
    <dbReference type="NCBI Taxonomy" id="2306993"/>
    <lineage>
        <taxon>Bacteria</taxon>
        <taxon>Pseudomonadati</taxon>
        <taxon>Pseudomonadota</taxon>
        <taxon>Alphaproteobacteria</taxon>
        <taxon>Rhodobacterales</taxon>
        <taxon>Rhodobacter group</taxon>
        <taxon>Paenirhodobacter</taxon>
    </lineage>
</organism>
<dbReference type="AlphaFoldDB" id="A0A443JKN2"/>
<evidence type="ECO:0000313" key="1">
    <source>
        <dbReference type="EMBL" id="RWR21132.1"/>
    </source>
</evidence>